<name>A0AAD9S017_9HYME</name>
<dbReference type="EMBL" id="JAIFRP010000002">
    <property type="protein sequence ID" value="KAK2589102.1"/>
    <property type="molecule type" value="Genomic_DNA"/>
</dbReference>
<reference evidence="2" key="2">
    <citation type="journal article" date="2023" name="Commun. Biol.">
        <title>Intrasexual cuticular hydrocarbon dimorphism in a wasp sheds light on hydrocarbon biosynthesis genes in Hymenoptera.</title>
        <authorList>
            <person name="Moris V.C."/>
            <person name="Podsiadlowski L."/>
            <person name="Martin S."/>
            <person name="Oeyen J.P."/>
            <person name="Donath A."/>
            <person name="Petersen M."/>
            <person name="Wilbrandt J."/>
            <person name="Misof B."/>
            <person name="Liedtke D."/>
            <person name="Thamm M."/>
            <person name="Scheiner R."/>
            <person name="Schmitt T."/>
            <person name="Niehuis O."/>
        </authorList>
    </citation>
    <scope>NUCLEOTIDE SEQUENCE</scope>
    <source>
        <strain evidence="2">GBR_01_08_01A</strain>
    </source>
</reference>
<gene>
    <name evidence="2" type="ORF">KPH14_001928</name>
</gene>
<organism evidence="2 3">
    <name type="scientific">Odynerus spinipes</name>
    <dbReference type="NCBI Taxonomy" id="1348599"/>
    <lineage>
        <taxon>Eukaryota</taxon>
        <taxon>Metazoa</taxon>
        <taxon>Ecdysozoa</taxon>
        <taxon>Arthropoda</taxon>
        <taxon>Hexapoda</taxon>
        <taxon>Insecta</taxon>
        <taxon>Pterygota</taxon>
        <taxon>Neoptera</taxon>
        <taxon>Endopterygota</taxon>
        <taxon>Hymenoptera</taxon>
        <taxon>Apocrita</taxon>
        <taxon>Aculeata</taxon>
        <taxon>Vespoidea</taxon>
        <taxon>Vespidae</taxon>
        <taxon>Eumeninae</taxon>
        <taxon>Odynerus</taxon>
    </lineage>
</organism>
<feature type="chain" id="PRO_5042276622" evidence="1">
    <location>
        <begin position="17"/>
        <end position="537"/>
    </location>
</feature>
<proteinExistence type="predicted"/>
<comment type="caution">
    <text evidence="2">The sequence shown here is derived from an EMBL/GenBank/DDBJ whole genome shotgun (WGS) entry which is preliminary data.</text>
</comment>
<keyword evidence="1" id="KW-0732">Signal</keyword>
<reference evidence="2" key="1">
    <citation type="submission" date="2021-08" db="EMBL/GenBank/DDBJ databases">
        <authorList>
            <person name="Misof B."/>
            <person name="Oliver O."/>
            <person name="Podsiadlowski L."/>
            <person name="Donath A."/>
            <person name="Peters R."/>
            <person name="Mayer C."/>
            <person name="Rust J."/>
            <person name="Gunkel S."/>
            <person name="Lesny P."/>
            <person name="Martin S."/>
            <person name="Oeyen J.P."/>
            <person name="Petersen M."/>
            <person name="Panagiotis P."/>
            <person name="Wilbrandt J."/>
            <person name="Tanja T."/>
        </authorList>
    </citation>
    <scope>NUCLEOTIDE SEQUENCE</scope>
    <source>
        <strain evidence="2">GBR_01_08_01A</strain>
        <tissue evidence="2">Thorax + abdomen</tissue>
    </source>
</reference>
<sequence length="537" mass="58949">MQLFVAVAALLQVGLCGHVAVRMPYLNPAGVTYVNSIPEETQLPYGAAYQAQQQFAAYQTHQQFAAPQYQYAAPLQYAQAAIPAKVEAHHVGYATAQVPAVAAVPYVKHVPTVSHVPVTRIEAQPAVFEKQLDVIKPAVSTRKVEVRRPAIQKQFYDIEERVIIRPAGSAVVELDEPTSKSQKGPAVIQPLAYGSVPVAHQPVHVIHQSVSPSPFFVPSSTPAPAIGSTTPSTSSEEESVVVDNPDFRKTNSQQNDQRLFAPSGFPQTRTQPQVITHSNGAPLEENTRFIAHDPSPAVVPSQRLNAEENKSNQNRLIELLTARGGVSEVGFSREGESNTQISDAGHVRARVLSATPAPDNAEPTGERVSTRRVVVSRPIETLQEVDVVEPATKLERVSIQQPTLIKTARLDHVQVHGSVPFVELSSTAFIVIIFEFSEEKQQKGKGPRCICAAAPQFFAQPPTLYAHPAVLLNSAMEDTLPYHLRNNFYKNPRIASGLAKESWFIDKEMQVIDRETDKIPREKIYDVLHNAGLTRRK</sequence>
<evidence type="ECO:0000256" key="1">
    <source>
        <dbReference type="SAM" id="SignalP"/>
    </source>
</evidence>
<keyword evidence="3" id="KW-1185">Reference proteome</keyword>
<evidence type="ECO:0000313" key="3">
    <source>
        <dbReference type="Proteomes" id="UP001258017"/>
    </source>
</evidence>
<evidence type="ECO:0000313" key="2">
    <source>
        <dbReference type="EMBL" id="KAK2589102.1"/>
    </source>
</evidence>
<protein>
    <submittedName>
        <fullName evidence="2">Uncharacterized protein</fullName>
    </submittedName>
</protein>
<accession>A0AAD9S017</accession>
<dbReference type="AlphaFoldDB" id="A0AAD9S017"/>
<feature type="signal peptide" evidence="1">
    <location>
        <begin position="1"/>
        <end position="16"/>
    </location>
</feature>
<dbReference type="Proteomes" id="UP001258017">
    <property type="component" value="Unassembled WGS sequence"/>
</dbReference>